<dbReference type="Gene3D" id="3.40.50.620">
    <property type="entry name" value="HUPs"/>
    <property type="match status" value="1"/>
</dbReference>
<evidence type="ECO:0000256" key="10">
    <source>
        <dbReference type="ARBA" id="ARBA00023157"/>
    </source>
</evidence>
<evidence type="ECO:0000313" key="14">
    <source>
        <dbReference type="Proteomes" id="UP000278143"/>
    </source>
</evidence>
<dbReference type="OrthoDB" id="3685at2759"/>
<comment type="function">
    <text evidence="1">Catalyzes the 2-thiolation of uridine at the wobble position (U34) of mitochondrial tRNA(Lys), tRNA(Glu) and tRNA(Gln). Required for the formation of 5-taurinomethyl-2-thiouridine (tm5s2U) of mitochondrial tRNA(Lys), tRNA(Glu), and tRNA(Gln) at the wobble position. ATP is required to activate the C2 atom of the wobble base.</text>
</comment>
<dbReference type="FunFam" id="3.40.50.620:FF:000115">
    <property type="entry name" value="tRNA-specific 2-thiouridylase MnmA"/>
    <property type="match status" value="1"/>
</dbReference>
<dbReference type="GO" id="GO:0002143">
    <property type="term" value="P:tRNA wobble position uridine thiolation"/>
    <property type="evidence" value="ECO:0007669"/>
    <property type="project" value="TreeGrafter"/>
</dbReference>
<evidence type="ECO:0000256" key="4">
    <source>
        <dbReference type="ARBA" id="ARBA00022555"/>
    </source>
</evidence>
<dbReference type="GO" id="GO:0016783">
    <property type="term" value="F:sulfurtransferase activity"/>
    <property type="evidence" value="ECO:0007669"/>
    <property type="project" value="InterPro"/>
</dbReference>
<gene>
    <name evidence="13" type="ORF">SYNPS1DRAFT_4984</name>
</gene>
<dbReference type="PANTHER" id="PTHR11933:SF5">
    <property type="entry name" value="MITOCHONDRIAL TRNA-SPECIFIC 2-THIOURIDYLASE 1"/>
    <property type="match status" value="1"/>
</dbReference>
<evidence type="ECO:0000256" key="7">
    <source>
        <dbReference type="ARBA" id="ARBA00022741"/>
    </source>
</evidence>
<evidence type="ECO:0000256" key="5">
    <source>
        <dbReference type="ARBA" id="ARBA00022679"/>
    </source>
</evidence>
<dbReference type="AlphaFoldDB" id="A0A4P9YWE7"/>
<keyword evidence="6" id="KW-0819">tRNA processing</keyword>
<dbReference type="CDD" id="cd01998">
    <property type="entry name" value="MnmA_TRMU-like"/>
    <property type="match status" value="1"/>
</dbReference>
<sequence length="235" mass="26547">MSGGVDSSVAALLLKRHGARVQGVFMQNWDALEEDGVCPGERDWRDVQAVCRQLDIPCRRIDFVREYWTRVFAQTLDAYAKGITPNPDIACNREIKFGLLRERCVPKDHWFATGHYARVAYDARGNARLLKGIDARKDQSYYLSSVTRAQLQQSVFPLGHLTKEDIRSIAREHRLTTANKDESMGICFVGPRRKFNAFLGEYLPQTPGDVIAPNGHVIATHQGIFSWTIGQRATI</sequence>
<dbReference type="SUPFAM" id="SSF52402">
    <property type="entry name" value="Adenine nucleotide alpha hydrolases-like"/>
    <property type="match status" value="1"/>
</dbReference>
<reference evidence="14" key="1">
    <citation type="journal article" date="2018" name="Nat. Microbiol.">
        <title>Leveraging single-cell genomics to expand the fungal tree of life.</title>
        <authorList>
            <person name="Ahrendt S.R."/>
            <person name="Quandt C.A."/>
            <person name="Ciobanu D."/>
            <person name="Clum A."/>
            <person name="Salamov A."/>
            <person name="Andreopoulos B."/>
            <person name="Cheng J.F."/>
            <person name="Woyke T."/>
            <person name="Pelin A."/>
            <person name="Henrissat B."/>
            <person name="Reynolds N.K."/>
            <person name="Benny G.L."/>
            <person name="Smith M.E."/>
            <person name="James T.Y."/>
            <person name="Grigoriev I.V."/>
        </authorList>
    </citation>
    <scope>NUCLEOTIDE SEQUENCE [LARGE SCALE GENOMIC DNA]</scope>
    <source>
        <strain evidence="14">Benny S71-1</strain>
    </source>
</reference>
<keyword evidence="8" id="KW-0067">ATP-binding</keyword>
<evidence type="ECO:0000256" key="6">
    <source>
        <dbReference type="ARBA" id="ARBA00022694"/>
    </source>
</evidence>
<dbReference type="EC" id="2.8.1.14" evidence="3"/>
<dbReference type="Proteomes" id="UP000278143">
    <property type="component" value="Unassembled WGS sequence"/>
</dbReference>
<dbReference type="InterPro" id="IPR004506">
    <property type="entry name" value="MnmA-like"/>
</dbReference>
<dbReference type="Pfam" id="PF20259">
    <property type="entry name" value="tRNA_Me_trans_M"/>
    <property type="match status" value="1"/>
</dbReference>
<evidence type="ECO:0000256" key="2">
    <source>
        <dbReference type="ARBA" id="ARBA00006191"/>
    </source>
</evidence>
<dbReference type="NCBIfam" id="NF001138">
    <property type="entry name" value="PRK00143.1"/>
    <property type="match status" value="1"/>
</dbReference>
<feature type="non-terminal residue" evidence="13">
    <location>
        <position position="235"/>
    </location>
</feature>
<evidence type="ECO:0000256" key="11">
    <source>
        <dbReference type="ARBA" id="ARBA00049564"/>
    </source>
</evidence>
<protein>
    <recommendedName>
        <fullName evidence="3">tRNA-5-taurinomethyluridine 2-sulfurtransferase</fullName>
        <ecNumber evidence="3">2.8.1.14</ecNumber>
    </recommendedName>
</protein>
<dbReference type="InterPro" id="IPR023382">
    <property type="entry name" value="MnmA-like_central_sf"/>
</dbReference>
<comment type="catalytic activity">
    <reaction evidence="11">
        <text>5-taurinomethyluridine(34) in tRNA + S-sulfanyl-L-cysteinyl-[protein] + AH2 + ATP = 5-taurinomethyl-2-thiouridine(34) in tRNA + L-cysteinyl-[protein] + A + AMP + diphosphate + H(+)</text>
        <dbReference type="Rhea" id="RHEA:47040"/>
        <dbReference type="Rhea" id="RHEA-COMP:10131"/>
        <dbReference type="Rhea" id="RHEA-COMP:11726"/>
        <dbReference type="Rhea" id="RHEA-COMP:11732"/>
        <dbReference type="Rhea" id="RHEA-COMP:11733"/>
        <dbReference type="ChEBI" id="CHEBI:13193"/>
        <dbReference type="ChEBI" id="CHEBI:15378"/>
        <dbReference type="ChEBI" id="CHEBI:17499"/>
        <dbReference type="ChEBI" id="CHEBI:29950"/>
        <dbReference type="ChEBI" id="CHEBI:30616"/>
        <dbReference type="ChEBI" id="CHEBI:33019"/>
        <dbReference type="ChEBI" id="CHEBI:61963"/>
        <dbReference type="ChEBI" id="CHEBI:87171"/>
        <dbReference type="ChEBI" id="CHEBI:87172"/>
        <dbReference type="ChEBI" id="CHEBI:456215"/>
        <dbReference type="EC" id="2.8.1.14"/>
    </reaction>
</comment>
<comment type="similarity">
    <text evidence="2">Belongs to the MnmA/TRMU family.</text>
</comment>
<dbReference type="PANTHER" id="PTHR11933">
    <property type="entry name" value="TRNA 5-METHYLAMINOMETHYL-2-THIOURIDYLATE -METHYLTRANSFERASE"/>
    <property type="match status" value="1"/>
</dbReference>
<keyword evidence="9" id="KW-0694">RNA-binding</keyword>
<name>A0A4P9YWE7_9FUNG</name>
<dbReference type="GO" id="GO:0000049">
    <property type="term" value="F:tRNA binding"/>
    <property type="evidence" value="ECO:0007669"/>
    <property type="project" value="UniProtKB-KW"/>
</dbReference>
<dbReference type="GO" id="GO:0005739">
    <property type="term" value="C:mitochondrion"/>
    <property type="evidence" value="ECO:0007669"/>
    <property type="project" value="TreeGrafter"/>
</dbReference>
<keyword evidence="4" id="KW-0820">tRNA-binding</keyword>
<dbReference type="Gene3D" id="2.30.30.280">
    <property type="entry name" value="Adenine nucleotide alpha hydrolases-like domains"/>
    <property type="match status" value="1"/>
</dbReference>
<keyword evidence="5" id="KW-0808">Transferase</keyword>
<keyword evidence="7" id="KW-0547">Nucleotide-binding</keyword>
<evidence type="ECO:0000256" key="8">
    <source>
        <dbReference type="ARBA" id="ARBA00022840"/>
    </source>
</evidence>
<evidence type="ECO:0000256" key="1">
    <source>
        <dbReference type="ARBA" id="ARBA00003986"/>
    </source>
</evidence>
<dbReference type="Pfam" id="PF03054">
    <property type="entry name" value="tRNA_Me_trans"/>
    <property type="match status" value="1"/>
</dbReference>
<dbReference type="NCBIfam" id="TIGR00420">
    <property type="entry name" value="trmU"/>
    <property type="match status" value="1"/>
</dbReference>
<keyword evidence="10" id="KW-1015">Disulfide bond</keyword>
<dbReference type="InterPro" id="IPR046884">
    <property type="entry name" value="MnmA-like_central"/>
</dbReference>
<evidence type="ECO:0000256" key="3">
    <source>
        <dbReference type="ARBA" id="ARBA00011953"/>
    </source>
</evidence>
<proteinExistence type="inferred from homology"/>
<evidence type="ECO:0000256" key="9">
    <source>
        <dbReference type="ARBA" id="ARBA00022884"/>
    </source>
</evidence>
<evidence type="ECO:0000313" key="13">
    <source>
        <dbReference type="EMBL" id="RKP24413.1"/>
    </source>
</evidence>
<evidence type="ECO:0000259" key="12">
    <source>
        <dbReference type="Pfam" id="PF20259"/>
    </source>
</evidence>
<dbReference type="EMBL" id="KZ990241">
    <property type="protein sequence ID" value="RKP24413.1"/>
    <property type="molecule type" value="Genomic_DNA"/>
</dbReference>
<dbReference type="GO" id="GO:0005524">
    <property type="term" value="F:ATP binding"/>
    <property type="evidence" value="ECO:0007669"/>
    <property type="project" value="UniProtKB-KW"/>
</dbReference>
<organism evidence="13 14">
    <name type="scientific">Syncephalis pseudoplumigaleata</name>
    <dbReference type="NCBI Taxonomy" id="1712513"/>
    <lineage>
        <taxon>Eukaryota</taxon>
        <taxon>Fungi</taxon>
        <taxon>Fungi incertae sedis</taxon>
        <taxon>Zoopagomycota</taxon>
        <taxon>Zoopagomycotina</taxon>
        <taxon>Zoopagomycetes</taxon>
        <taxon>Zoopagales</taxon>
        <taxon>Piptocephalidaceae</taxon>
        <taxon>Syncephalis</taxon>
    </lineage>
</organism>
<feature type="domain" description="tRNA-specific 2-thiouridylase MnmA-like central" evidence="12">
    <location>
        <begin position="197"/>
        <end position="232"/>
    </location>
</feature>
<accession>A0A4P9YWE7</accession>
<dbReference type="InterPro" id="IPR014729">
    <property type="entry name" value="Rossmann-like_a/b/a_fold"/>
</dbReference>
<keyword evidence="14" id="KW-1185">Reference proteome</keyword>